<gene>
    <name evidence="2" type="ORF">Fot_03455</name>
</gene>
<name>A0ABD1X9R0_9LAMI</name>
<keyword evidence="1" id="KW-1133">Transmembrane helix</keyword>
<sequence>MAVKRKFQPICLLRTAVLLVSRRNRLVVLRPSAVQLHFSGTANSRRNRLLSSTGVGLLLLVLWGIDVVVRDDLSFRNWIDDRDTTGGESRDDEAPFESMANPQEVVDGGDKVDVANVVCIWSSLSHSRGGAIGFASTGTTEGGWEFLRNDPWLNIMVPRQYDLLHE</sequence>
<evidence type="ECO:0000256" key="1">
    <source>
        <dbReference type="SAM" id="Phobius"/>
    </source>
</evidence>
<dbReference type="Proteomes" id="UP001604277">
    <property type="component" value="Unassembled WGS sequence"/>
</dbReference>
<proteinExistence type="predicted"/>
<dbReference type="AlphaFoldDB" id="A0ABD1X9R0"/>
<keyword evidence="1" id="KW-0472">Membrane</keyword>
<dbReference type="EMBL" id="JBFOLJ010000001">
    <property type="protein sequence ID" value="KAL2558716.1"/>
    <property type="molecule type" value="Genomic_DNA"/>
</dbReference>
<protein>
    <submittedName>
        <fullName evidence="2">Uncharacterized protein</fullName>
    </submittedName>
</protein>
<feature type="transmembrane region" description="Helical" evidence="1">
    <location>
        <begin position="49"/>
        <end position="69"/>
    </location>
</feature>
<accession>A0ABD1X9R0</accession>
<evidence type="ECO:0000313" key="3">
    <source>
        <dbReference type="Proteomes" id="UP001604277"/>
    </source>
</evidence>
<keyword evidence="3" id="KW-1185">Reference proteome</keyword>
<keyword evidence="1" id="KW-0812">Transmembrane</keyword>
<reference evidence="3" key="1">
    <citation type="submission" date="2024-07" db="EMBL/GenBank/DDBJ databases">
        <title>Two chromosome-level genome assemblies of Korean endemic species Abeliophyllum distichum and Forsythia ovata (Oleaceae).</title>
        <authorList>
            <person name="Jang H."/>
        </authorList>
    </citation>
    <scope>NUCLEOTIDE SEQUENCE [LARGE SCALE GENOMIC DNA]</scope>
</reference>
<comment type="caution">
    <text evidence="2">The sequence shown here is derived from an EMBL/GenBank/DDBJ whole genome shotgun (WGS) entry which is preliminary data.</text>
</comment>
<evidence type="ECO:0000313" key="2">
    <source>
        <dbReference type="EMBL" id="KAL2558716.1"/>
    </source>
</evidence>
<organism evidence="2 3">
    <name type="scientific">Forsythia ovata</name>
    <dbReference type="NCBI Taxonomy" id="205694"/>
    <lineage>
        <taxon>Eukaryota</taxon>
        <taxon>Viridiplantae</taxon>
        <taxon>Streptophyta</taxon>
        <taxon>Embryophyta</taxon>
        <taxon>Tracheophyta</taxon>
        <taxon>Spermatophyta</taxon>
        <taxon>Magnoliopsida</taxon>
        <taxon>eudicotyledons</taxon>
        <taxon>Gunneridae</taxon>
        <taxon>Pentapetalae</taxon>
        <taxon>asterids</taxon>
        <taxon>lamiids</taxon>
        <taxon>Lamiales</taxon>
        <taxon>Oleaceae</taxon>
        <taxon>Forsythieae</taxon>
        <taxon>Forsythia</taxon>
    </lineage>
</organism>